<dbReference type="EMBL" id="BTGU01001071">
    <property type="protein sequence ID" value="GMN70229.1"/>
    <property type="molecule type" value="Genomic_DNA"/>
</dbReference>
<reference evidence="2" key="1">
    <citation type="submission" date="2023-07" db="EMBL/GenBank/DDBJ databases">
        <title>draft genome sequence of fig (Ficus carica).</title>
        <authorList>
            <person name="Takahashi T."/>
            <person name="Nishimura K."/>
        </authorList>
    </citation>
    <scope>NUCLEOTIDE SEQUENCE</scope>
</reference>
<dbReference type="Proteomes" id="UP001187192">
    <property type="component" value="Unassembled WGS sequence"/>
</dbReference>
<dbReference type="AlphaFoldDB" id="A0AA88EJG6"/>
<feature type="compositionally biased region" description="Basic residues" evidence="1">
    <location>
        <begin position="156"/>
        <end position="166"/>
    </location>
</feature>
<sequence>MYTIYFECGLQLPIHHLIVQMIDSKAGIELSADDFLTLYYPQENLKDHDRYSMYARRKWQVVGEMINTDRYWEDCKGTKEASTKSAYVRGVLRRVFGTPLSSKPLSDEEAFITELALNTLMIDFPSPKEILARKRAEKEAAKPPAKKQKVGENPRKKAPMKKKKQVKAIVPESSNEPQITGGEEMDVEVNLPPGTSLLHNKMLGLVTRIVGEYEKATLKARYELLKEYKQGLLVDANVVEEIKLYE</sequence>
<gene>
    <name evidence="2" type="ORF">TIFTF001_039272</name>
</gene>
<name>A0AA88EJG6_FICCA</name>
<evidence type="ECO:0000313" key="2">
    <source>
        <dbReference type="EMBL" id="GMN70229.1"/>
    </source>
</evidence>
<feature type="region of interest" description="Disordered" evidence="1">
    <location>
        <begin position="135"/>
        <end position="180"/>
    </location>
</feature>
<comment type="caution">
    <text evidence="2">The sequence shown here is derived from an EMBL/GenBank/DDBJ whole genome shotgun (WGS) entry which is preliminary data.</text>
</comment>
<protein>
    <submittedName>
        <fullName evidence="2">Uncharacterized protein</fullName>
    </submittedName>
</protein>
<accession>A0AA88EJG6</accession>
<proteinExistence type="predicted"/>
<organism evidence="2 3">
    <name type="scientific">Ficus carica</name>
    <name type="common">Common fig</name>
    <dbReference type="NCBI Taxonomy" id="3494"/>
    <lineage>
        <taxon>Eukaryota</taxon>
        <taxon>Viridiplantae</taxon>
        <taxon>Streptophyta</taxon>
        <taxon>Embryophyta</taxon>
        <taxon>Tracheophyta</taxon>
        <taxon>Spermatophyta</taxon>
        <taxon>Magnoliopsida</taxon>
        <taxon>eudicotyledons</taxon>
        <taxon>Gunneridae</taxon>
        <taxon>Pentapetalae</taxon>
        <taxon>rosids</taxon>
        <taxon>fabids</taxon>
        <taxon>Rosales</taxon>
        <taxon>Moraceae</taxon>
        <taxon>Ficeae</taxon>
        <taxon>Ficus</taxon>
    </lineage>
</organism>
<keyword evidence="3" id="KW-1185">Reference proteome</keyword>
<evidence type="ECO:0000313" key="3">
    <source>
        <dbReference type="Proteomes" id="UP001187192"/>
    </source>
</evidence>
<evidence type="ECO:0000256" key="1">
    <source>
        <dbReference type="SAM" id="MobiDB-lite"/>
    </source>
</evidence>